<dbReference type="AlphaFoldDB" id="A0A0A8YPS1"/>
<organism evidence="1">
    <name type="scientific">Arundo donax</name>
    <name type="common">Giant reed</name>
    <name type="synonym">Donax arundinaceus</name>
    <dbReference type="NCBI Taxonomy" id="35708"/>
    <lineage>
        <taxon>Eukaryota</taxon>
        <taxon>Viridiplantae</taxon>
        <taxon>Streptophyta</taxon>
        <taxon>Embryophyta</taxon>
        <taxon>Tracheophyta</taxon>
        <taxon>Spermatophyta</taxon>
        <taxon>Magnoliopsida</taxon>
        <taxon>Liliopsida</taxon>
        <taxon>Poales</taxon>
        <taxon>Poaceae</taxon>
        <taxon>PACMAD clade</taxon>
        <taxon>Arundinoideae</taxon>
        <taxon>Arundineae</taxon>
        <taxon>Arundo</taxon>
    </lineage>
</organism>
<sequence length="50" mass="5541">MLLSKLTRGSNSPRKVLLPLSFRMNQLTRIQGLFLAVHCTLGEDGLMGLI</sequence>
<dbReference type="EMBL" id="GBRH01269166">
    <property type="protein sequence ID" value="JAD28729.1"/>
    <property type="molecule type" value="Transcribed_RNA"/>
</dbReference>
<accession>A0A0A8YPS1</accession>
<protein>
    <submittedName>
        <fullName evidence="1">Uncharacterized protein</fullName>
    </submittedName>
</protein>
<reference evidence="1" key="1">
    <citation type="submission" date="2014-09" db="EMBL/GenBank/DDBJ databases">
        <authorList>
            <person name="Magalhaes I.L.F."/>
            <person name="Oliveira U."/>
            <person name="Santos F.R."/>
            <person name="Vidigal T.H.D.A."/>
            <person name="Brescovit A.D."/>
            <person name="Santos A.J."/>
        </authorList>
    </citation>
    <scope>NUCLEOTIDE SEQUENCE</scope>
    <source>
        <tissue evidence="1">Shoot tissue taken approximately 20 cm above the soil surface</tissue>
    </source>
</reference>
<proteinExistence type="predicted"/>
<name>A0A0A8YPS1_ARUDO</name>
<reference evidence="1" key="2">
    <citation type="journal article" date="2015" name="Data Brief">
        <title>Shoot transcriptome of the giant reed, Arundo donax.</title>
        <authorList>
            <person name="Barrero R.A."/>
            <person name="Guerrero F.D."/>
            <person name="Moolhuijzen P."/>
            <person name="Goolsby J.A."/>
            <person name="Tidwell J."/>
            <person name="Bellgard S.E."/>
            <person name="Bellgard M.I."/>
        </authorList>
    </citation>
    <scope>NUCLEOTIDE SEQUENCE</scope>
    <source>
        <tissue evidence="1">Shoot tissue taken approximately 20 cm above the soil surface</tissue>
    </source>
</reference>
<evidence type="ECO:0000313" key="1">
    <source>
        <dbReference type="EMBL" id="JAD28729.1"/>
    </source>
</evidence>